<dbReference type="RefSeq" id="WP_204033080.1">
    <property type="nucleotide sequence ID" value="NZ_BOPC01000011.1"/>
</dbReference>
<organism evidence="2 3">
    <name type="scientific">Micromonospora qiuiae</name>
    <dbReference type="NCBI Taxonomy" id="502268"/>
    <lineage>
        <taxon>Bacteria</taxon>
        <taxon>Bacillati</taxon>
        <taxon>Actinomycetota</taxon>
        <taxon>Actinomycetes</taxon>
        <taxon>Micromonosporales</taxon>
        <taxon>Micromonosporaceae</taxon>
        <taxon>Micromonospora</taxon>
    </lineage>
</organism>
<protein>
    <submittedName>
        <fullName evidence="2">Uncharacterized protein</fullName>
    </submittedName>
</protein>
<keyword evidence="1" id="KW-1133">Transmembrane helix</keyword>
<keyword evidence="1" id="KW-0472">Membrane</keyword>
<evidence type="ECO:0000313" key="3">
    <source>
        <dbReference type="Proteomes" id="UP000653076"/>
    </source>
</evidence>
<sequence>MAGVSGPMLRYDRAGGVRFLVGLLFGGLVGSMLLAVPVLLLGTLVVSLVADEARWLIFGVMLFGFGIADLTQRTPFLHRQVPQSLVRMLKPGRLGVVWGLDLALLFTTQKTTSLLWVTLAGLVLVAPQAAPVVLPAAWTAAVLAMAFLAARSPTLNSIGEEGLTWQDLVKILRRSSGIVLIGTAVVGGFVMI</sequence>
<dbReference type="Proteomes" id="UP000653076">
    <property type="component" value="Unassembled WGS sequence"/>
</dbReference>
<feature type="transmembrane region" description="Helical" evidence="1">
    <location>
        <begin position="171"/>
        <end position="191"/>
    </location>
</feature>
<evidence type="ECO:0000256" key="1">
    <source>
        <dbReference type="SAM" id="Phobius"/>
    </source>
</evidence>
<keyword evidence="1" id="KW-0812">Transmembrane</keyword>
<proteinExistence type="predicted"/>
<comment type="caution">
    <text evidence="2">The sequence shown here is derived from an EMBL/GenBank/DDBJ whole genome shotgun (WGS) entry which is preliminary data.</text>
</comment>
<evidence type="ECO:0000313" key="2">
    <source>
        <dbReference type="EMBL" id="GIJ25653.1"/>
    </source>
</evidence>
<accession>A0ABQ4J6J1</accession>
<keyword evidence="3" id="KW-1185">Reference proteome</keyword>
<name>A0ABQ4J6J1_9ACTN</name>
<reference evidence="2 3" key="1">
    <citation type="submission" date="2021-01" db="EMBL/GenBank/DDBJ databases">
        <title>Whole genome shotgun sequence of Verrucosispora qiuiae NBRC 106684.</title>
        <authorList>
            <person name="Komaki H."/>
            <person name="Tamura T."/>
        </authorList>
    </citation>
    <scope>NUCLEOTIDE SEQUENCE [LARGE SCALE GENOMIC DNA]</scope>
    <source>
        <strain evidence="2 3">NBRC 106684</strain>
    </source>
</reference>
<dbReference type="EMBL" id="BOPC01000011">
    <property type="protein sequence ID" value="GIJ25653.1"/>
    <property type="molecule type" value="Genomic_DNA"/>
</dbReference>
<feature type="transmembrane region" description="Helical" evidence="1">
    <location>
        <begin position="20"/>
        <end position="41"/>
    </location>
</feature>
<gene>
    <name evidence="2" type="ORF">Vqi01_08150</name>
</gene>
<feature type="transmembrane region" description="Helical" evidence="1">
    <location>
        <begin position="53"/>
        <end position="71"/>
    </location>
</feature>
<feature type="transmembrane region" description="Helical" evidence="1">
    <location>
        <begin position="129"/>
        <end position="150"/>
    </location>
</feature>